<dbReference type="SUPFAM" id="SSF52922">
    <property type="entry name" value="TK C-terminal domain-like"/>
    <property type="match status" value="1"/>
</dbReference>
<feature type="binding site" evidence="10">
    <location>
        <position position="365"/>
    </location>
    <ligand>
        <name>thiamine diphosphate</name>
        <dbReference type="ChEBI" id="CHEBI:58937"/>
    </ligand>
</feature>
<dbReference type="GO" id="GO:0019288">
    <property type="term" value="P:isopentenyl diphosphate biosynthetic process, methylerythritol 4-phosphate pathway"/>
    <property type="evidence" value="ECO:0007669"/>
    <property type="project" value="TreeGrafter"/>
</dbReference>
<dbReference type="InterPro" id="IPR009014">
    <property type="entry name" value="Transketo_C/PFOR_II"/>
</dbReference>
<reference evidence="13" key="1">
    <citation type="journal article" date="2021" name="PeerJ">
        <title>Extensive microbial diversity within the chicken gut microbiome revealed by metagenomics and culture.</title>
        <authorList>
            <person name="Gilroy R."/>
            <person name="Ravi A."/>
            <person name="Getino M."/>
            <person name="Pursley I."/>
            <person name="Horton D.L."/>
            <person name="Alikhan N.F."/>
            <person name="Baker D."/>
            <person name="Gharbi K."/>
            <person name="Hall N."/>
            <person name="Watson M."/>
            <person name="Adriaenssens E.M."/>
            <person name="Foster-Nyarko E."/>
            <person name="Jarju S."/>
            <person name="Secka A."/>
            <person name="Antonio M."/>
            <person name="Oren A."/>
            <person name="Chaudhuri R.R."/>
            <person name="La Ragione R."/>
            <person name="Hildebrand F."/>
            <person name="Pallen M.J."/>
        </authorList>
    </citation>
    <scope>NUCLEOTIDE SEQUENCE</scope>
    <source>
        <strain evidence="13">ChiGjej1B1-1692</strain>
    </source>
</reference>
<dbReference type="Pfam" id="PF02779">
    <property type="entry name" value="Transket_pyr"/>
    <property type="match status" value="1"/>
</dbReference>
<evidence type="ECO:0000256" key="11">
    <source>
        <dbReference type="SAM" id="MobiDB-lite"/>
    </source>
</evidence>
<dbReference type="InterPro" id="IPR005477">
    <property type="entry name" value="Dxylulose-5-P_synthase"/>
</dbReference>
<dbReference type="GO" id="GO:0030976">
    <property type="term" value="F:thiamine pyrophosphate binding"/>
    <property type="evidence" value="ECO:0007669"/>
    <property type="project" value="UniProtKB-UniRule"/>
</dbReference>
<dbReference type="InterPro" id="IPR029061">
    <property type="entry name" value="THDP-binding"/>
</dbReference>
<feature type="binding site" evidence="10">
    <location>
        <begin position="145"/>
        <end position="146"/>
    </location>
    <ligand>
        <name>thiamine diphosphate</name>
        <dbReference type="ChEBI" id="CHEBI:58937"/>
    </ligand>
</feature>
<comment type="subunit">
    <text evidence="3 10">Homodimer.</text>
</comment>
<comment type="pathway">
    <text evidence="1 10">Metabolic intermediate biosynthesis; 1-deoxy-D-xylulose 5-phosphate biosynthesis; 1-deoxy-D-xylulose 5-phosphate from D-glyceraldehyde 3-phosphate and pyruvate: step 1/1.</text>
</comment>
<dbReference type="SMART" id="SM00861">
    <property type="entry name" value="Transket_pyr"/>
    <property type="match status" value="1"/>
</dbReference>
<dbReference type="GO" id="GO:0009228">
    <property type="term" value="P:thiamine biosynthetic process"/>
    <property type="evidence" value="ECO:0007669"/>
    <property type="project" value="UniProtKB-UniRule"/>
</dbReference>
<evidence type="ECO:0000256" key="8">
    <source>
        <dbReference type="ARBA" id="ARBA00023052"/>
    </source>
</evidence>
<comment type="catalytic activity">
    <reaction evidence="10">
        <text>D-glyceraldehyde 3-phosphate + pyruvate + H(+) = 1-deoxy-D-xylulose 5-phosphate + CO2</text>
        <dbReference type="Rhea" id="RHEA:12605"/>
        <dbReference type="ChEBI" id="CHEBI:15361"/>
        <dbReference type="ChEBI" id="CHEBI:15378"/>
        <dbReference type="ChEBI" id="CHEBI:16526"/>
        <dbReference type="ChEBI" id="CHEBI:57792"/>
        <dbReference type="ChEBI" id="CHEBI:59776"/>
        <dbReference type="EC" id="2.2.1.7"/>
    </reaction>
</comment>
<feature type="binding site" evidence="10">
    <location>
        <position position="72"/>
    </location>
    <ligand>
        <name>thiamine diphosphate</name>
        <dbReference type="ChEBI" id="CHEBI:58937"/>
    </ligand>
</feature>
<dbReference type="GO" id="GO:0016114">
    <property type="term" value="P:terpenoid biosynthetic process"/>
    <property type="evidence" value="ECO:0007669"/>
    <property type="project" value="UniProtKB-UniRule"/>
</dbReference>
<evidence type="ECO:0000256" key="4">
    <source>
        <dbReference type="ARBA" id="ARBA00022679"/>
    </source>
</evidence>
<dbReference type="GO" id="GO:0005829">
    <property type="term" value="C:cytosol"/>
    <property type="evidence" value="ECO:0007669"/>
    <property type="project" value="TreeGrafter"/>
</dbReference>
<dbReference type="PANTHER" id="PTHR43322:SF5">
    <property type="entry name" value="1-DEOXY-D-XYLULOSE-5-PHOSPHATE SYNTHASE, CHLOROPLASTIC"/>
    <property type="match status" value="1"/>
</dbReference>
<dbReference type="PROSITE" id="PS00802">
    <property type="entry name" value="TRANSKETOLASE_2"/>
    <property type="match status" value="1"/>
</dbReference>
<evidence type="ECO:0000313" key="14">
    <source>
        <dbReference type="Proteomes" id="UP000823894"/>
    </source>
</evidence>
<dbReference type="Pfam" id="PF02780">
    <property type="entry name" value="Transketolase_C"/>
    <property type="match status" value="1"/>
</dbReference>
<dbReference type="Pfam" id="PF13292">
    <property type="entry name" value="DXP_synthase_N"/>
    <property type="match status" value="1"/>
</dbReference>
<evidence type="ECO:0000256" key="10">
    <source>
        <dbReference type="HAMAP-Rule" id="MF_00315"/>
    </source>
</evidence>
<comment type="cofactor">
    <cofactor evidence="10">
        <name>Mg(2+)</name>
        <dbReference type="ChEBI" id="CHEBI:18420"/>
    </cofactor>
    <text evidence="10">Binds 1 Mg(2+) ion per subunit.</text>
</comment>
<keyword evidence="5 10" id="KW-0479">Metal-binding</keyword>
<dbReference type="InterPro" id="IPR033248">
    <property type="entry name" value="Transketolase_C"/>
</dbReference>
<comment type="cofactor">
    <cofactor evidence="10">
        <name>thiamine diphosphate</name>
        <dbReference type="ChEBI" id="CHEBI:58937"/>
    </cofactor>
    <text evidence="10">Binds 1 thiamine pyrophosphate per subunit.</text>
</comment>
<dbReference type="NCBIfam" id="TIGR00204">
    <property type="entry name" value="dxs"/>
    <property type="match status" value="1"/>
</dbReference>
<evidence type="ECO:0000256" key="6">
    <source>
        <dbReference type="ARBA" id="ARBA00022842"/>
    </source>
</evidence>
<dbReference type="SUPFAM" id="SSF52518">
    <property type="entry name" value="Thiamin diphosphate-binding fold (THDP-binding)"/>
    <property type="match status" value="2"/>
</dbReference>
<evidence type="ECO:0000256" key="2">
    <source>
        <dbReference type="ARBA" id="ARBA00011081"/>
    </source>
</evidence>
<organism evidence="13 14">
    <name type="scientific">Candidatus Mediterraneibacter faecigallinarum</name>
    <dbReference type="NCBI Taxonomy" id="2838669"/>
    <lineage>
        <taxon>Bacteria</taxon>
        <taxon>Bacillati</taxon>
        <taxon>Bacillota</taxon>
        <taxon>Clostridia</taxon>
        <taxon>Lachnospirales</taxon>
        <taxon>Lachnospiraceae</taxon>
        <taxon>Mediterraneibacter</taxon>
    </lineage>
</organism>
<dbReference type="InterPro" id="IPR005475">
    <property type="entry name" value="Transketolase-like_Pyr-bd"/>
</dbReference>
<feature type="binding site" evidence="10">
    <location>
        <position position="173"/>
    </location>
    <ligand>
        <name>thiamine diphosphate</name>
        <dbReference type="ChEBI" id="CHEBI:58937"/>
    </ligand>
</feature>
<keyword evidence="6 10" id="KW-0460">Magnesium</keyword>
<comment type="similarity">
    <text evidence="2 10">Belongs to the transketolase family. DXPS subfamily.</text>
</comment>
<comment type="function">
    <text evidence="10">Catalyzes the acyloin condensation reaction between C atoms 2 and 3 of pyruvate and glyceraldehyde 3-phosphate to yield 1-deoxy-D-xylulose-5-phosphate (DXP).</text>
</comment>
<proteinExistence type="inferred from homology"/>
<feature type="region of interest" description="Disordered" evidence="11">
    <location>
        <begin position="284"/>
        <end position="305"/>
    </location>
</feature>
<feature type="domain" description="Transketolase-like pyrimidine-binding" evidence="12">
    <location>
        <begin position="314"/>
        <end position="478"/>
    </location>
</feature>
<dbReference type="InterPro" id="IPR049557">
    <property type="entry name" value="Transketolase_CS"/>
</dbReference>
<dbReference type="Proteomes" id="UP000823894">
    <property type="component" value="Unassembled WGS sequence"/>
</dbReference>
<feature type="binding site" evidence="10">
    <location>
        <position position="173"/>
    </location>
    <ligand>
        <name>Mg(2+)</name>
        <dbReference type="ChEBI" id="CHEBI:18420"/>
    </ligand>
</feature>
<dbReference type="CDD" id="cd02007">
    <property type="entry name" value="TPP_DXS"/>
    <property type="match status" value="1"/>
</dbReference>
<evidence type="ECO:0000256" key="9">
    <source>
        <dbReference type="ARBA" id="ARBA00023229"/>
    </source>
</evidence>
<dbReference type="NCBIfam" id="NF003933">
    <property type="entry name" value="PRK05444.2-2"/>
    <property type="match status" value="1"/>
</dbReference>
<dbReference type="GO" id="GO:0000287">
    <property type="term" value="F:magnesium ion binding"/>
    <property type="evidence" value="ECO:0007669"/>
    <property type="project" value="UniProtKB-UniRule"/>
</dbReference>
<dbReference type="FunFam" id="3.40.50.970:FF:000005">
    <property type="entry name" value="1-deoxy-D-xylulose-5-phosphate synthase"/>
    <property type="match status" value="1"/>
</dbReference>
<evidence type="ECO:0000256" key="3">
    <source>
        <dbReference type="ARBA" id="ARBA00011738"/>
    </source>
</evidence>
<dbReference type="Gene3D" id="3.40.50.970">
    <property type="match status" value="2"/>
</dbReference>
<keyword evidence="8 10" id="KW-0786">Thiamine pyrophosphate</keyword>
<dbReference type="AlphaFoldDB" id="A0A9D2NUN3"/>
<protein>
    <recommendedName>
        <fullName evidence="10">1-deoxy-D-xylulose-5-phosphate synthase</fullName>
        <ecNumber evidence="10">2.2.1.7</ecNumber>
    </recommendedName>
    <alternativeName>
        <fullName evidence="10">1-deoxyxylulose-5-phosphate synthase</fullName>
        <shortName evidence="10">DXP synthase</shortName>
        <shortName evidence="10">DXPS</shortName>
    </alternativeName>
</protein>
<feature type="binding site" evidence="10">
    <location>
        <begin position="113"/>
        <end position="115"/>
    </location>
    <ligand>
        <name>thiamine diphosphate</name>
        <dbReference type="ChEBI" id="CHEBI:58937"/>
    </ligand>
</feature>
<feature type="binding site" evidence="10">
    <location>
        <position position="144"/>
    </location>
    <ligand>
        <name>Mg(2+)</name>
        <dbReference type="ChEBI" id="CHEBI:18420"/>
    </ligand>
</feature>
<reference evidence="13" key="2">
    <citation type="submission" date="2021-04" db="EMBL/GenBank/DDBJ databases">
        <authorList>
            <person name="Gilroy R."/>
        </authorList>
    </citation>
    <scope>NUCLEOTIDE SEQUENCE</scope>
    <source>
        <strain evidence="13">ChiGjej1B1-1692</strain>
    </source>
</reference>
<evidence type="ECO:0000256" key="1">
    <source>
        <dbReference type="ARBA" id="ARBA00004980"/>
    </source>
</evidence>
<accession>A0A9D2NUN3</accession>
<keyword evidence="9 10" id="KW-0414">Isoprene biosynthesis</keyword>
<evidence type="ECO:0000256" key="5">
    <source>
        <dbReference type="ARBA" id="ARBA00022723"/>
    </source>
</evidence>
<dbReference type="InterPro" id="IPR020826">
    <property type="entry name" value="Transketolase_BS"/>
</dbReference>
<name>A0A9D2NUN3_9FIRM</name>
<sequence length="624" mass="69503">MVLEKIQKANDVKKLKPEELPVLAEEIRKFLIEKISVTGGHLASNLGVVELTIALHLCFHLPEDKLIWDVGHQSYTHKMLTGRKAGFDDLRKYGGMSGFPKRKESDCDAFDTGHSSTSISAGLGYVEARELLNQKHSVVSIIGDGSLTGGMAYEALNNASRLKSNFIIVLNDNNMSISENVGGMSRYLNGLRTAQAYTELKRGVEDTLKKIPGRGDRIVNQMRRTKSGIKQLFVPGMFFEDMDITYLGPVDGHDIRELVRTLGEAKRVDHAVLVHVITKKGKGYPPAEENPARFHGTGPFEISTGEPKVKEEKDSYTDVFSKVLTDIGKKNEKVVAITAAMADGTGLARFARRFPQRFFDVGIAEEHAMTFAAGLAAGGLKPVFAVYSSFLQRAYDQAIHDVCLQNLPVFLAVDRAGLVGSDGETHQGVFDLSFLSTIPNMTILSPKNRWEMADMVRFAVDFPYPIALRYPRGAAYEGMRRFRAPIEYGKCEILYEEEDIAVFFVGHMSELADSVRRRLKEIGYGCSLINARFVKPLDTEALEMLARDHSLFVTIEENVLTGGYGEQVLDYVTRARLDVRVRCIGISDDYVEHGNVEVLRREVGLDRDAIVKQVVTDYLTMRGE</sequence>
<evidence type="ECO:0000256" key="7">
    <source>
        <dbReference type="ARBA" id="ARBA00022977"/>
    </source>
</evidence>
<keyword evidence="4 10" id="KW-0808">Transferase</keyword>
<gene>
    <name evidence="10 13" type="primary">dxs</name>
    <name evidence="13" type="ORF">H9757_04070</name>
</gene>
<dbReference type="CDD" id="cd07033">
    <property type="entry name" value="TPP_PYR_DXS_TK_like"/>
    <property type="match status" value="1"/>
</dbReference>
<dbReference type="EMBL" id="DWWK01000049">
    <property type="protein sequence ID" value="HJC38224.1"/>
    <property type="molecule type" value="Genomic_DNA"/>
</dbReference>
<dbReference type="HAMAP" id="MF_00315">
    <property type="entry name" value="DXP_synth"/>
    <property type="match status" value="1"/>
</dbReference>
<dbReference type="PANTHER" id="PTHR43322">
    <property type="entry name" value="1-D-DEOXYXYLULOSE 5-PHOSPHATE SYNTHASE-RELATED"/>
    <property type="match status" value="1"/>
</dbReference>
<evidence type="ECO:0000259" key="12">
    <source>
        <dbReference type="SMART" id="SM00861"/>
    </source>
</evidence>
<keyword evidence="7 10" id="KW-0784">Thiamine biosynthesis</keyword>
<dbReference type="PROSITE" id="PS00801">
    <property type="entry name" value="TRANSKETOLASE_1"/>
    <property type="match status" value="1"/>
</dbReference>
<dbReference type="GO" id="GO:0008661">
    <property type="term" value="F:1-deoxy-D-xylulose-5-phosphate synthase activity"/>
    <property type="evidence" value="ECO:0007669"/>
    <property type="project" value="UniProtKB-UniRule"/>
</dbReference>
<feature type="binding site" evidence="10">
    <location>
        <position position="284"/>
    </location>
    <ligand>
        <name>thiamine diphosphate</name>
        <dbReference type="ChEBI" id="CHEBI:58937"/>
    </ligand>
</feature>
<evidence type="ECO:0000313" key="13">
    <source>
        <dbReference type="EMBL" id="HJC38224.1"/>
    </source>
</evidence>
<dbReference type="Gene3D" id="3.40.50.920">
    <property type="match status" value="1"/>
</dbReference>
<dbReference type="EC" id="2.2.1.7" evidence="10"/>
<comment type="caution">
    <text evidence="13">The sequence shown here is derived from an EMBL/GenBank/DDBJ whole genome shotgun (WGS) entry which is preliminary data.</text>
</comment>